<dbReference type="Gene3D" id="2.60.40.2810">
    <property type="match status" value="1"/>
</dbReference>
<dbReference type="CDD" id="cd11304">
    <property type="entry name" value="Cadherin_repeat"/>
    <property type="match status" value="1"/>
</dbReference>
<dbReference type="InterPro" id="IPR047589">
    <property type="entry name" value="DUF11_rpt"/>
</dbReference>
<dbReference type="InterPro" id="IPR001434">
    <property type="entry name" value="OmcB-like_DUF11"/>
</dbReference>
<reference evidence="4 5" key="1">
    <citation type="submission" date="2020-02" db="EMBL/GenBank/DDBJ databases">
        <title>Sequencing the genomes of 1000 actinobacteria strains.</title>
        <authorList>
            <person name="Klenk H.-P."/>
        </authorList>
    </citation>
    <scope>NUCLEOTIDE SEQUENCE [LARGE SCALE GENOMIC DNA]</scope>
    <source>
        <strain evidence="4 5">DSM 27960</strain>
    </source>
</reference>
<feature type="region of interest" description="Disordered" evidence="1">
    <location>
        <begin position="460"/>
        <end position="482"/>
    </location>
</feature>
<dbReference type="Pfam" id="PF17963">
    <property type="entry name" value="Big_9"/>
    <property type="match status" value="4"/>
</dbReference>
<organism evidence="4 5">
    <name type="scientific">Lysinibacter cavernae</name>
    <dbReference type="NCBI Taxonomy" id="1640652"/>
    <lineage>
        <taxon>Bacteria</taxon>
        <taxon>Bacillati</taxon>
        <taxon>Actinomycetota</taxon>
        <taxon>Actinomycetes</taxon>
        <taxon>Micrococcales</taxon>
        <taxon>Microbacteriaceae</taxon>
        <taxon>Lysinibacter</taxon>
    </lineage>
</organism>
<evidence type="ECO:0000256" key="1">
    <source>
        <dbReference type="SAM" id="MobiDB-lite"/>
    </source>
</evidence>
<keyword evidence="2" id="KW-0732">Signal</keyword>
<protein>
    <submittedName>
        <fullName evidence="4">Putative repeat protein (TIGR01451 family)</fullName>
    </submittedName>
</protein>
<dbReference type="InterPro" id="IPR013783">
    <property type="entry name" value="Ig-like_fold"/>
</dbReference>
<dbReference type="EMBL" id="JAAMOX010000001">
    <property type="protein sequence ID" value="NIH53278.1"/>
    <property type="molecule type" value="Genomic_DNA"/>
</dbReference>
<keyword evidence="5" id="KW-1185">Reference proteome</keyword>
<proteinExistence type="predicted"/>
<feature type="compositionally biased region" description="Polar residues" evidence="1">
    <location>
        <begin position="460"/>
        <end position="481"/>
    </location>
</feature>
<sequence length="917" mass="91860">MGFHNLTSYRTQRKLTSQPSRRISLLAVFALVAGLSFVAFAAPQAASADVSAQCASPTRTVSPSDRSISVASGETVLVAADFTGGIDALPTNGALCIASGATLTGSYLNNAAGSLSVAAGGSLSLPSIAVATGFLLDVEGSAAVAGLAMNGNATIHVADGATFTSAGSIASASGEFHNEGEFHVDGALDLNTGVLFENSGILSVKGGANINGQLTNSGIANFSLGLTINGSGSLHNSCAVNALGDLMNNGGTSQNEGIVLTTGNFTNNGRWTQSHNGVSSAVGFTDDGTVTGFGRYHFTGNSSVQGTFIGDSAADPIVVQSTAPGSQLFNTQTGGVSNAMRGTVNLLVPFPACGSTTEPSPTADVEVAKDGPATVFENGVVTYTITVTNHGPSAAAGVTAYDQLPTGFTLDPASTTGTVNSGRISWSLGDLGVNETITLSFSGTATAPVGTILTNGAIASSTTPDTAPSNNDGTSESSRVSTEVIATPPPANVAPVANDLTRDTSTRLLEVGQVQASDADAGQKLTYTKATSPAHGNVYFTASGGFVYLSDADFSGFDSFDYQVCDNGTPVLCDTATVTFNVYPRAIDDNAQTFEASPVAIPLLANDIPGSQLETTITATPANGQVSVNATAGVATYVPADGFTGTDTFEYQICSLTSPQLCAIATVTVTVIAENNPPVVQPLTQITVVDSATTETVTATDPNAGDILTDESGIPPRSGSVSVDAGGTVVYTPHHGFAGRDEYTVIVCDDGTPQLCATGLVSVEILPLASPDLATTRAGTPVSIEVLTNDAGTVSAPTVASQPTNGSVSITGGTAVYTPATGFVGTDSFTYTICALEAADLCATTTATITVTAAQPGTTPPGTTQPPAHGGNASGPSTGGLAVTGANDPIAPALGWAALAAGFACIAAARSRKQRQI</sequence>
<dbReference type="Proteomes" id="UP000541033">
    <property type="component" value="Unassembled WGS sequence"/>
</dbReference>
<name>A0A7X5R0F0_9MICO</name>
<feature type="signal peptide" evidence="2">
    <location>
        <begin position="1"/>
        <end position="41"/>
    </location>
</feature>
<evidence type="ECO:0000256" key="2">
    <source>
        <dbReference type="SAM" id="SignalP"/>
    </source>
</evidence>
<feature type="compositionally biased region" description="Low complexity" evidence="1">
    <location>
        <begin position="853"/>
        <end position="868"/>
    </location>
</feature>
<gene>
    <name evidence="4" type="ORF">FHX76_001146</name>
</gene>
<evidence type="ECO:0000313" key="4">
    <source>
        <dbReference type="EMBL" id="NIH53278.1"/>
    </source>
</evidence>
<evidence type="ECO:0000313" key="5">
    <source>
        <dbReference type="Proteomes" id="UP000541033"/>
    </source>
</evidence>
<comment type="caution">
    <text evidence="4">The sequence shown here is derived from an EMBL/GenBank/DDBJ whole genome shotgun (WGS) entry which is preliminary data.</text>
</comment>
<dbReference type="AlphaFoldDB" id="A0A7X5R0F0"/>
<dbReference type="Gene3D" id="2.60.40.10">
    <property type="entry name" value="Immunoglobulins"/>
    <property type="match status" value="1"/>
</dbReference>
<dbReference type="Gene3D" id="2.60.40.3440">
    <property type="match status" value="2"/>
</dbReference>
<dbReference type="GO" id="GO:0005975">
    <property type="term" value="P:carbohydrate metabolic process"/>
    <property type="evidence" value="ECO:0007669"/>
    <property type="project" value="UniProtKB-ARBA"/>
</dbReference>
<dbReference type="RefSeq" id="WP_167148758.1">
    <property type="nucleotide sequence ID" value="NZ_JAAMOX010000001.1"/>
</dbReference>
<feature type="chain" id="PRO_5039587051" evidence="2">
    <location>
        <begin position="42"/>
        <end position="917"/>
    </location>
</feature>
<dbReference type="NCBIfam" id="NF012211">
    <property type="entry name" value="tand_rpt_95"/>
    <property type="match status" value="3"/>
</dbReference>
<feature type="region of interest" description="Disordered" evidence="1">
    <location>
        <begin position="853"/>
        <end position="883"/>
    </location>
</feature>
<accession>A0A7X5R0F0</accession>
<dbReference type="NCBIfam" id="TIGR01451">
    <property type="entry name" value="B_ant_repeat"/>
    <property type="match status" value="1"/>
</dbReference>
<feature type="domain" description="DUF11" evidence="3">
    <location>
        <begin position="364"/>
        <end position="474"/>
    </location>
</feature>
<evidence type="ECO:0000259" key="3">
    <source>
        <dbReference type="Pfam" id="PF01345"/>
    </source>
</evidence>
<feature type="region of interest" description="Disordered" evidence="1">
    <location>
        <begin position="699"/>
        <end position="721"/>
    </location>
</feature>
<dbReference type="Pfam" id="PF01345">
    <property type="entry name" value="DUF11"/>
    <property type="match status" value="1"/>
</dbReference>